<evidence type="ECO:0000313" key="2">
    <source>
        <dbReference type="Proteomes" id="UP000092460"/>
    </source>
</evidence>
<dbReference type="AlphaFoldDB" id="A0A1B0C6D1"/>
<organism evidence="1 2">
    <name type="scientific">Glossina palpalis gambiensis</name>
    <dbReference type="NCBI Taxonomy" id="67801"/>
    <lineage>
        <taxon>Eukaryota</taxon>
        <taxon>Metazoa</taxon>
        <taxon>Ecdysozoa</taxon>
        <taxon>Arthropoda</taxon>
        <taxon>Hexapoda</taxon>
        <taxon>Insecta</taxon>
        <taxon>Pterygota</taxon>
        <taxon>Neoptera</taxon>
        <taxon>Endopterygota</taxon>
        <taxon>Diptera</taxon>
        <taxon>Brachycera</taxon>
        <taxon>Muscomorpha</taxon>
        <taxon>Hippoboscoidea</taxon>
        <taxon>Glossinidae</taxon>
        <taxon>Glossina</taxon>
    </lineage>
</organism>
<dbReference type="Proteomes" id="UP000092460">
    <property type="component" value="Unassembled WGS sequence"/>
</dbReference>
<protein>
    <submittedName>
        <fullName evidence="1">Uncharacterized protein</fullName>
    </submittedName>
</protein>
<proteinExistence type="predicted"/>
<reference evidence="2" key="1">
    <citation type="submission" date="2015-01" db="EMBL/GenBank/DDBJ databases">
        <authorList>
            <person name="Aksoy S."/>
            <person name="Warren W."/>
            <person name="Wilson R.K."/>
        </authorList>
    </citation>
    <scope>NUCLEOTIDE SEQUENCE [LARGE SCALE GENOMIC DNA]</scope>
    <source>
        <strain evidence="2">IAEA</strain>
    </source>
</reference>
<name>A0A1B0C6D1_9MUSC</name>
<keyword evidence="2" id="KW-1185">Reference proteome</keyword>
<dbReference type="EnsemblMetazoa" id="GPPI050372-RA">
    <property type="protein sequence ID" value="GPPI050372-PA"/>
    <property type="gene ID" value="GPPI050372"/>
</dbReference>
<reference evidence="1" key="2">
    <citation type="submission" date="2020-05" db="UniProtKB">
        <authorList>
            <consortium name="EnsemblMetazoa"/>
        </authorList>
    </citation>
    <scope>IDENTIFICATION</scope>
    <source>
        <strain evidence="1">IAEA</strain>
    </source>
</reference>
<dbReference type="VEuPathDB" id="VectorBase:GPPI050372"/>
<accession>A0A1B0C6D1</accession>
<sequence>MLLKVGLIQEHPWVHWEKGAEGSWTKLVAMKEACMRGHACVTKEDERSNAFLRYKEVCLRCRIVCKPQLSFGKVNLNVKCRNI</sequence>
<dbReference type="EMBL" id="JXJN01026557">
    <property type="status" value="NOT_ANNOTATED_CDS"/>
    <property type="molecule type" value="Genomic_DNA"/>
</dbReference>
<evidence type="ECO:0000313" key="1">
    <source>
        <dbReference type="EnsemblMetazoa" id="GPPI050372-PA"/>
    </source>
</evidence>